<dbReference type="Pfam" id="PF03938">
    <property type="entry name" value="OmpH"/>
    <property type="match status" value="1"/>
</dbReference>
<evidence type="ECO:0000313" key="6">
    <source>
        <dbReference type="Proteomes" id="UP000464378"/>
    </source>
</evidence>
<dbReference type="SUPFAM" id="SSF111384">
    <property type="entry name" value="OmpH-like"/>
    <property type="match status" value="1"/>
</dbReference>
<proteinExistence type="inferred from homology"/>
<accession>A0A6C2YY61</accession>
<protein>
    <submittedName>
        <fullName evidence="5">Outer membrane chaperone skp:: OmpH</fullName>
    </submittedName>
</protein>
<keyword evidence="3" id="KW-0175">Coiled coil</keyword>
<dbReference type="Proteomes" id="UP000464378">
    <property type="component" value="Chromosome"/>
</dbReference>
<evidence type="ECO:0000256" key="1">
    <source>
        <dbReference type="ARBA" id="ARBA00009091"/>
    </source>
</evidence>
<dbReference type="InParanoid" id="A0A6C2YY61"/>
<dbReference type="GO" id="GO:0051082">
    <property type="term" value="F:unfolded protein binding"/>
    <property type="evidence" value="ECO:0007669"/>
    <property type="project" value="InterPro"/>
</dbReference>
<dbReference type="PANTHER" id="PTHR35089:SF1">
    <property type="entry name" value="CHAPERONE PROTEIN SKP"/>
    <property type="match status" value="1"/>
</dbReference>
<dbReference type="AlphaFoldDB" id="A0A6C2YY61"/>
<dbReference type="EMBL" id="LR593887">
    <property type="protein sequence ID" value="VTS08706.1"/>
    <property type="molecule type" value="Genomic_DNA"/>
</dbReference>
<reference evidence="5" key="1">
    <citation type="submission" date="2019-04" db="EMBL/GenBank/DDBJ databases">
        <authorList>
            <consortium name="Science for Life Laboratories"/>
        </authorList>
    </citation>
    <scope>NUCLEOTIDE SEQUENCE</scope>
    <source>
        <strain evidence="5">MBLW1</strain>
    </source>
</reference>
<organism evidence="5">
    <name type="scientific">Tuwongella immobilis</name>
    <dbReference type="NCBI Taxonomy" id="692036"/>
    <lineage>
        <taxon>Bacteria</taxon>
        <taxon>Pseudomonadati</taxon>
        <taxon>Planctomycetota</taxon>
        <taxon>Planctomycetia</taxon>
        <taxon>Gemmatales</taxon>
        <taxon>Gemmataceae</taxon>
        <taxon>Tuwongella</taxon>
    </lineage>
</organism>
<evidence type="ECO:0000256" key="3">
    <source>
        <dbReference type="SAM" id="Coils"/>
    </source>
</evidence>
<name>A0A6C2YY61_9BACT</name>
<dbReference type="InterPro" id="IPR024930">
    <property type="entry name" value="Skp_dom_sf"/>
</dbReference>
<evidence type="ECO:0000256" key="2">
    <source>
        <dbReference type="ARBA" id="ARBA00022729"/>
    </source>
</evidence>
<keyword evidence="6" id="KW-1185">Reference proteome</keyword>
<dbReference type="KEGG" id="tim:GMBLW1_35180"/>
<dbReference type="GO" id="GO:0050821">
    <property type="term" value="P:protein stabilization"/>
    <property type="evidence" value="ECO:0007669"/>
    <property type="project" value="TreeGrafter"/>
</dbReference>
<evidence type="ECO:0000313" key="5">
    <source>
        <dbReference type="EMBL" id="VIP05675.1"/>
    </source>
</evidence>
<dbReference type="RefSeq" id="WP_162660836.1">
    <property type="nucleotide sequence ID" value="NZ_LR593887.1"/>
</dbReference>
<dbReference type="PANTHER" id="PTHR35089">
    <property type="entry name" value="CHAPERONE PROTEIN SKP"/>
    <property type="match status" value="1"/>
</dbReference>
<gene>
    <name evidence="5" type="ORF">GMBLW1_35180</name>
</gene>
<dbReference type="SMART" id="SM00935">
    <property type="entry name" value="OmpH"/>
    <property type="match status" value="1"/>
</dbReference>
<dbReference type="Gene3D" id="3.30.910.20">
    <property type="entry name" value="Skp domain"/>
    <property type="match status" value="1"/>
</dbReference>
<feature type="chain" id="PRO_5036383981" evidence="4">
    <location>
        <begin position="16"/>
        <end position="224"/>
    </location>
</feature>
<feature type="coiled-coil region" evidence="3">
    <location>
        <begin position="94"/>
        <end position="128"/>
    </location>
</feature>
<dbReference type="EMBL" id="LR586016">
    <property type="protein sequence ID" value="VIP05675.1"/>
    <property type="molecule type" value="Genomic_DNA"/>
</dbReference>
<comment type="similarity">
    <text evidence="1">Belongs to the Skp family.</text>
</comment>
<dbReference type="GO" id="GO:0005829">
    <property type="term" value="C:cytosol"/>
    <property type="evidence" value="ECO:0007669"/>
    <property type="project" value="TreeGrafter"/>
</dbReference>
<dbReference type="InterPro" id="IPR005632">
    <property type="entry name" value="Chaperone_Skp"/>
</dbReference>
<evidence type="ECO:0000256" key="4">
    <source>
        <dbReference type="SAM" id="SignalP"/>
    </source>
</evidence>
<keyword evidence="2 4" id="KW-0732">Signal</keyword>
<feature type="signal peptide" evidence="4">
    <location>
        <begin position="1"/>
        <end position="15"/>
    </location>
</feature>
<sequence>MKKLIAFLTALVALAGIMHVGSWTTGPKAMGQAAAPQRSKIALVNIAKVLRNFNKATAAGKELADLRADFIARMNKKRGEIAERQQTIAKSPATAASAAERDKLEKEITQLQREIQDLDRDAQKKLGTMSNDTIVRVYQDIKGIIEAIAVANGMELVLCYPDATLPTEENTPSIAQLKLQTPAAMPFYQRQLDITDAVIQTLNARNPVAAPAAPAAAPAAAPMQ</sequence>